<evidence type="ECO:0000259" key="3">
    <source>
        <dbReference type="Pfam" id="PF16087"/>
    </source>
</evidence>
<dbReference type="Pfam" id="PF16087">
    <property type="entry name" value="DUF4817"/>
    <property type="match status" value="1"/>
</dbReference>
<dbReference type="AlphaFoldDB" id="A0AAV1KMZ1"/>
<evidence type="ECO:0000256" key="1">
    <source>
        <dbReference type="ARBA" id="ARBA00004123"/>
    </source>
</evidence>
<dbReference type="InterPro" id="IPR036397">
    <property type="entry name" value="RNaseH_sf"/>
</dbReference>
<evidence type="ECO:0000313" key="4">
    <source>
        <dbReference type="EMBL" id="CAK1584423.1"/>
    </source>
</evidence>
<evidence type="ECO:0000313" key="5">
    <source>
        <dbReference type="Proteomes" id="UP001314205"/>
    </source>
</evidence>
<dbReference type="GO" id="GO:0003676">
    <property type="term" value="F:nucleic acid binding"/>
    <property type="evidence" value="ECO:0007669"/>
    <property type="project" value="InterPro"/>
</dbReference>
<dbReference type="InterPro" id="IPR009057">
    <property type="entry name" value="Homeodomain-like_sf"/>
</dbReference>
<dbReference type="SUPFAM" id="SSF46689">
    <property type="entry name" value="Homeodomain-like"/>
    <property type="match status" value="1"/>
</dbReference>
<protein>
    <recommendedName>
        <fullName evidence="3">DUF4817 domain-containing protein</fullName>
    </recommendedName>
</protein>
<dbReference type="InterPro" id="IPR032135">
    <property type="entry name" value="DUF4817"/>
</dbReference>
<accession>A0AAV1KMZ1</accession>
<proteinExistence type="predicted"/>
<feature type="compositionally biased region" description="Polar residues" evidence="2">
    <location>
        <begin position="62"/>
        <end position="72"/>
    </location>
</feature>
<comment type="subcellular location">
    <subcellularLocation>
        <location evidence="1">Nucleus</location>
    </subcellularLocation>
</comment>
<keyword evidence="5" id="KW-1185">Reference proteome</keyword>
<feature type="domain" description="DUF4817" evidence="3">
    <location>
        <begin position="6"/>
        <end position="61"/>
    </location>
</feature>
<dbReference type="Gene3D" id="3.30.420.10">
    <property type="entry name" value="Ribonuclease H-like superfamily/Ribonuclease H"/>
    <property type="match status" value="1"/>
</dbReference>
<dbReference type="Proteomes" id="UP001314205">
    <property type="component" value="Unassembled WGS sequence"/>
</dbReference>
<dbReference type="EMBL" id="CAVLGL010000068">
    <property type="protein sequence ID" value="CAK1584423.1"/>
    <property type="molecule type" value="Genomic_DNA"/>
</dbReference>
<feature type="region of interest" description="Disordered" evidence="2">
    <location>
        <begin position="62"/>
        <end position="93"/>
    </location>
</feature>
<dbReference type="PANTHER" id="PTHR47326:SF1">
    <property type="entry name" value="HTH PSQ-TYPE DOMAIN-CONTAINING PROTEIN"/>
    <property type="match status" value="1"/>
</dbReference>
<dbReference type="PANTHER" id="PTHR47326">
    <property type="entry name" value="TRANSPOSABLE ELEMENT TC3 TRANSPOSASE-LIKE PROTEIN"/>
    <property type="match status" value="1"/>
</dbReference>
<organism evidence="4 5">
    <name type="scientific">Parnassius mnemosyne</name>
    <name type="common">clouded apollo</name>
    <dbReference type="NCBI Taxonomy" id="213953"/>
    <lineage>
        <taxon>Eukaryota</taxon>
        <taxon>Metazoa</taxon>
        <taxon>Ecdysozoa</taxon>
        <taxon>Arthropoda</taxon>
        <taxon>Hexapoda</taxon>
        <taxon>Insecta</taxon>
        <taxon>Pterygota</taxon>
        <taxon>Neoptera</taxon>
        <taxon>Endopterygota</taxon>
        <taxon>Lepidoptera</taxon>
        <taxon>Glossata</taxon>
        <taxon>Ditrysia</taxon>
        <taxon>Papilionoidea</taxon>
        <taxon>Papilionidae</taxon>
        <taxon>Parnassiinae</taxon>
        <taxon>Parnassini</taxon>
        <taxon>Parnassius</taxon>
        <taxon>Driopa</taxon>
    </lineage>
</organism>
<dbReference type="GO" id="GO:0005634">
    <property type="term" value="C:nucleus"/>
    <property type="evidence" value="ECO:0007669"/>
    <property type="project" value="UniProtKB-SubCell"/>
</dbReference>
<name>A0AAV1KMZ1_9NEOP</name>
<sequence>MDRFTGPQRAYCVKQFYLNDFSLITVRRLFRVEYGLHDLSQCPSAPLIKKWVKKFEETGSTLNVKQTGGPRTSRSEENVQHVSASVRRDPDLSTRKRSAELGLSRTSLRRILKLDLKLHPYKIQLVQELNPNDLNLRKSYAETMLTRFSNFHNILFSDEAHFHLNGHVNKQNCRYWSSENPKAKHERPLHSPKVTVWAAISAKGIIGPYFFEDSRGRSVTVNSAEYVKMLREFLAPMLLEFAGYNRNTWFQQDGATCHTSNESLPVVKDMFLEKLISRRGDIPWPPRSPDLSPADFFLWGYLKSRVYIDKPNTLRQLKEKIIEEMSAISRSLCRRVFENFRTRLDECKNRNGGHLDEIIFKK</sequence>
<gene>
    <name evidence="4" type="ORF">PARMNEM_LOCUS5662</name>
</gene>
<comment type="caution">
    <text evidence="4">The sequence shown here is derived from an EMBL/GenBank/DDBJ whole genome shotgun (WGS) entry which is preliminary data.</text>
</comment>
<reference evidence="4 5" key="1">
    <citation type="submission" date="2023-11" db="EMBL/GenBank/DDBJ databases">
        <authorList>
            <person name="Hedman E."/>
            <person name="Englund M."/>
            <person name="Stromberg M."/>
            <person name="Nyberg Akerstrom W."/>
            <person name="Nylinder S."/>
            <person name="Jareborg N."/>
            <person name="Kallberg Y."/>
            <person name="Kronander E."/>
        </authorList>
    </citation>
    <scope>NUCLEOTIDE SEQUENCE [LARGE SCALE GENOMIC DNA]</scope>
</reference>
<evidence type="ECO:0000256" key="2">
    <source>
        <dbReference type="SAM" id="MobiDB-lite"/>
    </source>
</evidence>